<feature type="non-terminal residue" evidence="13">
    <location>
        <position position="1"/>
    </location>
</feature>
<dbReference type="Gene3D" id="1.20.1270.50">
    <property type="entry name" value="Glycoside hydrolase family 38, central domain"/>
    <property type="match status" value="2"/>
</dbReference>
<dbReference type="EMBL" id="JAJSOF020000027">
    <property type="protein sequence ID" value="KAJ4433198.1"/>
    <property type="molecule type" value="Genomic_DNA"/>
</dbReference>
<dbReference type="Gene3D" id="3.20.110.10">
    <property type="entry name" value="Glycoside hydrolase 38, N terminal domain"/>
    <property type="match status" value="1"/>
</dbReference>
<dbReference type="PANTHER" id="PTHR11607:SF3">
    <property type="entry name" value="LYSOSOMAL ALPHA-MANNOSIDASE"/>
    <property type="match status" value="1"/>
</dbReference>
<dbReference type="SMART" id="SM00872">
    <property type="entry name" value="Alpha-mann_mid"/>
    <property type="match status" value="1"/>
</dbReference>
<dbReference type="Gene3D" id="2.70.98.30">
    <property type="entry name" value="Golgi alpha-mannosidase II, domain 4"/>
    <property type="match status" value="2"/>
</dbReference>
<dbReference type="Pfam" id="PF09261">
    <property type="entry name" value="Alpha-mann_mid"/>
    <property type="match status" value="1"/>
</dbReference>
<dbReference type="InterPro" id="IPR028995">
    <property type="entry name" value="Glyco_hydro_57/38_cen_sf"/>
</dbReference>
<evidence type="ECO:0000256" key="3">
    <source>
        <dbReference type="ARBA" id="ARBA00012752"/>
    </source>
</evidence>
<comment type="cofactor">
    <cofactor evidence="11">
        <name>Zn(2+)</name>
        <dbReference type="ChEBI" id="CHEBI:29105"/>
    </cofactor>
    <text evidence="11">Binds 1 zinc ion per subunit.</text>
</comment>
<dbReference type="InterPro" id="IPR048534">
    <property type="entry name" value="Man2a1-like_dom"/>
</dbReference>
<keyword evidence="4 11" id="KW-0479">Metal-binding</keyword>
<evidence type="ECO:0000256" key="10">
    <source>
        <dbReference type="ARBA" id="ARBA00023295"/>
    </source>
</evidence>
<evidence type="ECO:0000256" key="6">
    <source>
        <dbReference type="ARBA" id="ARBA00022801"/>
    </source>
</evidence>
<keyword evidence="6 11" id="KW-0378">Hydrolase</keyword>
<keyword evidence="7 11" id="KW-0862">Zinc</keyword>
<dbReference type="EC" id="3.2.1.-" evidence="11"/>
<comment type="catalytic activity">
    <reaction evidence="1">
        <text>Hydrolysis of terminal, non-reducing alpha-D-mannose residues in alpha-D-mannosides.</text>
        <dbReference type="EC" id="3.2.1.24"/>
    </reaction>
</comment>
<dbReference type="InterPro" id="IPR013780">
    <property type="entry name" value="Glyco_hydro_b"/>
</dbReference>
<name>A0ABQ8SGF6_PERAM</name>
<dbReference type="Pfam" id="PF07748">
    <property type="entry name" value="Glyco_hydro_38C"/>
    <property type="match status" value="1"/>
</dbReference>
<evidence type="ECO:0000259" key="12">
    <source>
        <dbReference type="SMART" id="SM00872"/>
    </source>
</evidence>
<comment type="similarity">
    <text evidence="2 11">Belongs to the glycosyl hydrolase 38 family.</text>
</comment>
<dbReference type="InterPro" id="IPR000602">
    <property type="entry name" value="Glyco_hydro_38_N"/>
</dbReference>
<gene>
    <name evidence="13" type="ORF">ANN_15455</name>
</gene>
<keyword evidence="10 11" id="KW-0326">Glycosidase</keyword>
<evidence type="ECO:0000256" key="8">
    <source>
        <dbReference type="ARBA" id="ARBA00023157"/>
    </source>
</evidence>
<dbReference type="InterPro" id="IPR041147">
    <property type="entry name" value="GH38_C"/>
</dbReference>
<dbReference type="SUPFAM" id="SSF88688">
    <property type="entry name" value="Families 57/38 glycoside transferase middle domain"/>
    <property type="match status" value="1"/>
</dbReference>
<protein>
    <recommendedName>
        <fullName evidence="3 11">Alpha-mannosidase</fullName>
        <ecNumber evidence="11">3.2.1.-</ecNumber>
    </recommendedName>
</protein>
<sequence>SCPNVDPTKLNVHLVAHTHDDVGWLKTLDQYYYGSRNDIQNAGVQYIIDSVVDSLVANPDRRFIYVETAFFWKWWVEQDEDMQQTVKDLVNEGRLEFIGGAWSMNDEAASHYYSTIDQFTWGLRKLNDTFGACGRPHIGWQIDPFGHSREMASLFAQMGYDGVLFARLDYQDKDNRLKTKTPEMIWEGSPNLGESADLFTSVLYNFYNAPGGFCFDILCNDQPFIDNVESPDYNVDQKVQDFVNFVKTQGSYYTSSNIILTMGGDFNYQDANTWFKNLDKLIKYVNAADSTLNVIYSTPSCYLKAVNDAGLTYTTKQDDFFPYASDPHSYWTGYFTSRPASKYFERLGNNFLQVAKQLEAMTLLGQVGDSSIDDLREAMGVMQHHDAITGTEKQHVAGDYARLQYRAMDEASVSVETALNQLMENPTTTPIEIHSCLLFNISECHVTERGGSQFLVTVYNPLSHSLDYSVRFPVPSGTYTVQDPTGAELPFQIIPLPDEVLALPERDSSIATHELAFRALSLPPLGFRSYYVVRVSDDFVEVEPSADTFIGDSLLQVTIDNVTGLVDSLTINGEEIALSQNFFYYDGYIGENDNADHRSSGAYIFRPISSVPQTIATSATWKIYKGHIVDEIHQTFSPWVSQVIRIYKQENHVEFSWLVGPIPIEDTTKGQEFAVLNDRAQGGSSLNDGEVELMLQAQHMSTNNNLIVGLQVHRRLLHDDAFGVGEALNEVAYDQGLVVRGRHYVIAGPTSGLSPSLAAQERELEQKKMLSPWMFFAVAGPSFEYWQSTFKMEFSGLTESLPQNVKIHTLEPWRDQTLLLRLEHILEQDDDPELSQPATVVYEDIFSTFTVTSSHETTLAANQWIEDLDRLVWKSDSAREPKEKQKMEKDPKYVTLTPMQIKTYVIDVAKR</sequence>
<dbReference type="InterPro" id="IPR050843">
    <property type="entry name" value="Glycosyl_Hydrlase_38"/>
</dbReference>
<keyword evidence="14" id="KW-1185">Reference proteome</keyword>
<evidence type="ECO:0000256" key="1">
    <source>
        <dbReference type="ARBA" id="ARBA00000365"/>
    </source>
</evidence>
<dbReference type="Proteomes" id="UP001148838">
    <property type="component" value="Unassembled WGS sequence"/>
</dbReference>
<dbReference type="InterPro" id="IPR011682">
    <property type="entry name" value="Glyco_hydro_38_C"/>
</dbReference>
<dbReference type="CDD" id="cd10810">
    <property type="entry name" value="GH38N_AMII_LAM_like"/>
    <property type="match status" value="1"/>
</dbReference>
<dbReference type="InterPro" id="IPR011013">
    <property type="entry name" value="Gal_mutarotase_sf_dom"/>
</dbReference>
<evidence type="ECO:0000313" key="14">
    <source>
        <dbReference type="Proteomes" id="UP001148838"/>
    </source>
</evidence>
<dbReference type="Pfam" id="PF21260">
    <property type="entry name" value="Laman-like_dom"/>
    <property type="match status" value="1"/>
</dbReference>
<evidence type="ECO:0000256" key="5">
    <source>
        <dbReference type="ARBA" id="ARBA00022729"/>
    </source>
</evidence>
<dbReference type="InterPro" id="IPR011330">
    <property type="entry name" value="Glyco_hydro/deAcase_b/a-brl"/>
</dbReference>
<dbReference type="Pfam" id="PF17677">
    <property type="entry name" value="Glyco_hydro38C2"/>
    <property type="match status" value="1"/>
</dbReference>
<dbReference type="InterPro" id="IPR015341">
    <property type="entry name" value="Glyco_hydro_38_cen"/>
</dbReference>
<dbReference type="InterPro" id="IPR037094">
    <property type="entry name" value="Glyco_hydro_38_cen_sf"/>
</dbReference>
<keyword evidence="9" id="KW-0325">Glycoprotein</keyword>
<feature type="domain" description="Glycoside hydrolase family 38 central" evidence="12">
    <location>
        <begin position="329"/>
        <end position="404"/>
    </location>
</feature>
<evidence type="ECO:0000256" key="4">
    <source>
        <dbReference type="ARBA" id="ARBA00022723"/>
    </source>
</evidence>
<keyword evidence="8" id="KW-1015">Disulfide bond</keyword>
<organism evidence="13 14">
    <name type="scientific">Periplaneta americana</name>
    <name type="common">American cockroach</name>
    <name type="synonym">Blatta americana</name>
    <dbReference type="NCBI Taxonomy" id="6978"/>
    <lineage>
        <taxon>Eukaryota</taxon>
        <taxon>Metazoa</taxon>
        <taxon>Ecdysozoa</taxon>
        <taxon>Arthropoda</taxon>
        <taxon>Hexapoda</taxon>
        <taxon>Insecta</taxon>
        <taxon>Pterygota</taxon>
        <taxon>Neoptera</taxon>
        <taxon>Polyneoptera</taxon>
        <taxon>Dictyoptera</taxon>
        <taxon>Blattodea</taxon>
        <taxon>Blattoidea</taxon>
        <taxon>Blattidae</taxon>
        <taxon>Blattinae</taxon>
        <taxon>Periplaneta</taxon>
    </lineage>
</organism>
<proteinExistence type="inferred from homology"/>
<dbReference type="Gene3D" id="2.60.40.1180">
    <property type="entry name" value="Golgi alpha-mannosidase II"/>
    <property type="match status" value="1"/>
</dbReference>
<dbReference type="Pfam" id="PF01074">
    <property type="entry name" value="Glyco_hydro_38N"/>
    <property type="match status" value="1"/>
</dbReference>
<evidence type="ECO:0000256" key="9">
    <source>
        <dbReference type="ARBA" id="ARBA00023180"/>
    </source>
</evidence>
<comment type="caution">
    <text evidence="13">The sequence shown here is derived from an EMBL/GenBank/DDBJ whole genome shotgun (WGS) entry which is preliminary data.</text>
</comment>
<evidence type="ECO:0000313" key="13">
    <source>
        <dbReference type="EMBL" id="KAJ4433198.1"/>
    </source>
</evidence>
<keyword evidence="5" id="KW-0732">Signal</keyword>
<evidence type="ECO:0000256" key="11">
    <source>
        <dbReference type="RuleBase" id="RU361199"/>
    </source>
</evidence>
<dbReference type="Gene3D" id="2.60.40.1360">
    <property type="match status" value="1"/>
</dbReference>
<accession>A0ABQ8SGF6</accession>
<evidence type="ECO:0000256" key="7">
    <source>
        <dbReference type="ARBA" id="ARBA00022833"/>
    </source>
</evidence>
<dbReference type="InterPro" id="IPR027291">
    <property type="entry name" value="Glyco_hydro_38_N_sf"/>
</dbReference>
<dbReference type="PANTHER" id="PTHR11607">
    <property type="entry name" value="ALPHA-MANNOSIDASE"/>
    <property type="match status" value="1"/>
</dbReference>
<dbReference type="SUPFAM" id="SSF74650">
    <property type="entry name" value="Galactose mutarotase-like"/>
    <property type="match status" value="1"/>
</dbReference>
<reference evidence="13 14" key="1">
    <citation type="journal article" date="2022" name="Allergy">
        <title>Genome assembly and annotation of Periplaneta americana reveal a comprehensive cockroach allergen profile.</title>
        <authorList>
            <person name="Wang L."/>
            <person name="Xiong Q."/>
            <person name="Saelim N."/>
            <person name="Wang L."/>
            <person name="Nong W."/>
            <person name="Wan A.T."/>
            <person name="Shi M."/>
            <person name="Liu X."/>
            <person name="Cao Q."/>
            <person name="Hui J.H.L."/>
            <person name="Sookrung N."/>
            <person name="Leung T.F."/>
            <person name="Tungtrongchitr A."/>
            <person name="Tsui S.K.W."/>
        </authorList>
    </citation>
    <scope>NUCLEOTIDE SEQUENCE [LARGE SCALE GENOMIC DNA]</scope>
    <source>
        <strain evidence="13">PWHHKU_190912</strain>
    </source>
</reference>
<dbReference type="SUPFAM" id="SSF88713">
    <property type="entry name" value="Glycoside hydrolase/deacetylase"/>
    <property type="match status" value="1"/>
</dbReference>
<evidence type="ECO:0000256" key="2">
    <source>
        <dbReference type="ARBA" id="ARBA00009792"/>
    </source>
</evidence>